<dbReference type="GO" id="GO:0035312">
    <property type="term" value="F:5'-3' DNA exonuclease activity"/>
    <property type="evidence" value="ECO:0007669"/>
    <property type="project" value="TreeGrafter"/>
</dbReference>
<keyword evidence="2" id="KW-1185">Reference proteome</keyword>
<dbReference type="NCBIfam" id="NF042955">
    <property type="entry name" value="Ppl_antiphage"/>
    <property type="match status" value="1"/>
</dbReference>
<dbReference type="Gene3D" id="3.40.50.300">
    <property type="entry name" value="P-loop containing nucleotide triphosphate hydrolases"/>
    <property type="match status" value="2"/>
</dbReference>
<dbReference type="EMBL" id="QNTU01000002">
    <property type="protein sequence ID" value="RBI68753.1"/>
    <property type="molecule type" value="Genomic_DNA"/>
</dbReference>
<dbReference type="OrthoDB" id="9791620at2"/>
<evidence type="ECO:0000313" key="1">
    <source>
        <dbReference type="EMBL" id="RBI68753.1"/>
    </source>
</evidence>
<sequence length="892" mass="101319">MTVGSRWFKFDFHNHTPASDDYQNMDVTDEEWLLAYMRKEVDAVIISDHNTAGYVDRLKSTYIKMQQVNEESGFEGFREIVIFPGVEITATGDVHILAVFDETASSAEIEQLIGQCNAGAAIERGSKNHQVVLRNSVTQIVSFINQNNNAISIFAHIDASKGVLGITNQAELVGAFGSKPNAVEVSKNVSDIKSGIHRKLIKDLPKLRGSDAHSLERAGTRTCWLKMSSLNFDGLKSALLDHENCVLTDELPPSEPRLRLKSLSLKTRLCKASDGNEATVEFSPFYNAIIGSRGSGKSTLTESIRLAFRKNAGLIDDIKKNIDDFASIGNGMDHDSRVECLYVKDGHDYKVEWWPQNAPKLSIFQDGEWAYDQHWSSDRFAISIYSQKMLYKIASDNDAFLNICDDSDLVDKKGWEEKFSHIQRSFKRKRIELRELKAKKEIFSALLGELSDIERAIERLSESSYYTVRNELSKLEQKRNFILQFVEGEKENVRSILDLLESKSSFKEFDDEKGSYAELAKEIDNIQSGLYDKLSELSEQAVQKYDQILQGEVFKSIADEIEEVRYQVQMEAEKLTDSGLDPNKLDALVNRKQEVVEALDGYACIDHQIKEKLEEVNNCYIEMEQHRKDLTVARKDFIHSLDFDSLEVKILPLSSEPEITVEGYQAYTGINSFKDRIYDPETSTGLLKEFQEYKTFVPKDEVVEEKYNKLKRLKNLHEELLTNADIEMDIHGSLKKRLSDLSPEAVDNLLCWFPEDGLNIRYRSLGGQMEDIKNASPGQKAASMLEFLMSYGEDPLILDQPEDDLDCMMLSESVIPAISSNKKRRQLIIVSHSAPIVVNGDAEYVISMVRDKNGLRPNECGALQEKSIKELICRQMEGGEKAFRSRFNRILD</sequence>
<dbReference type="RefSeq" id="WP_113268721.1">
    <property type="nucleotide sequence ID" value="NZ_QNTU01000002.1"/>
</dbReference>
<comment type="caution">
    <text evidence="1">The sequence shown here is derived from an EMBL/GenBank/DDBJ whole genome shotgun (WGS) entry which is preliminary data.</text>
</comment>
<dbReference type="InterPro" id="IPR054787">
    <property type="entry name" value="TrlF_ATPase"/>
</dbReference>
<dbReference type="Gene3D" id="3.20.20.140">
    <property type="entry name" value="Metal-dependent hydrolases"/>
    <property type="match status" value="1"/>
</dbReference>
<proteinExistence type="predicted"/>
<dbReference type="InterPro" id="IPR049963">
    <property type="entry name" value="Ppl_antiphage"/>
</dbReference>
<dbReference type="InterPro" id="IPR027417">
    <property type="entry name" value="P-loop_NTPase"/>
</dbReference>
<dbReference type="InterPro" id="IPR052018">
    <property type="entry name" value="PHP_domain"/>
</dbReference>
<dbReference type="SUPFAM" id="SSF52540">
    <property type="entry name" value="P-loop containing nucleoside triphosphate hydrolases"/>
    <property type="match status" value="1"/>
</dbReference>
<name>A0A365TS43_9GAMM</name>
<gene>
    <name evidence="1" type="ORF">DQ400_05140</name>
</gene>
<organism evidence="1 2">
    <name type="scientific">Vreelandella sulfidaeris</name>
    <dbReference type="NCBI Taxonomy" id="115553"/>
    <lineage>
        <taxon>Bacteria</taxon>
        <taxon>Pseudomonadati</taxon>
        <taxon>Pseudomonadota</taxon>
        <taxon>Gammaproteobacteria</taxon>
        <taxon>Oceanospirillales</taxon>
        <taxon>Halomonadaceae</taxon>
        <taxon>Vreelandella</taxon>
    </lineage>
</organism>
<accession>A0A365TS43</accession>
<dbReference type="SUPFAM" id="SSF89550">
    <property type="entry name" value="PHP domain-like"/>
    <property type="match status" value="1"/>
</dbReference>
<protein>
    <recommendedName>
        <fullName evidence="3">Polymerase/histidinol phosphatase N-terminal domain-containing protein</fullName>
    </recommendedName>
</protein>
<dbReference type="NCBIfam" id="NF045780">
    <property type="entry name" value="TrlF_fam_ATP"/>
    <property type="match status" value="1"/>
</dbReference>
<dbReference type="InterPro" id="IPR016195">
    <property type="entry name" value="Pol/histidinol_Pase-like"/>
</dbReference>
<evidence type="ECO:0000313" key="2">
    <source>
        <dbReference type="Proteomes" id="UP000252204"/>
    </source>
</evidence>
<dbReference type="PANTHER" id="PTHR42924">
    <property type="entry name" value="EXONUCLEASE"/>
    <property type="match status" value="1"/>
</dbReference>
<evidence type="ECO:0008006" key="3">
    <source>
        <dbReference type="Google" id="ProtNLM"/>
    </source>
</evidence>
<dbReference type="AlphaFoldDB" id="A0A365TS43"/>
<reference evidence="2" key="1">
    <citation type="submission" date="2018-06" db="EMBL/GenBank/DDBJ databases">
        <title>Whole genome sequencing of four bacterial strains from South Shetland trench revealing bio-synthetic gene clusters.</title>
        <authorList>
            <person name="Abdel-Mageed W.M."/>
            <person name="Lehri B."/>
            <person name="Jarmusch S."/>
            <person name="Miranda K."/>
            <person name="Goodfellow M."/>
            <person name="Jaspars M."/>
            <person name="Karlyshev A.V."/>
        </authorList>
    </citation>
    <scope>NUCLEOTIDE SEQUENCE [LARGE SCALE GENOMIC DNA]</scope>
    <source>
        <strain evidence="2">SST4</strain>
    </source>
</reference>
<dbReference type="PANTHER" id="PTHR42924:SF3">
    <property type="entry name" value="POLYMERASE_HISTIDINOL PHOSPHATASE N-TERMINAL DOMAIN-CONTAINING PROTEIN"/>
    <property type="match status" value="1"/>
</dbReference>
<dbReference type="Proteomes" id="UP000252204">
    <property type="component" value="Unassembled WGS sequence"/>
</dbReference>
<dbReference type="GO" id="GO:0004534">
    <property type="term" value="F:5'-3' RNA exonuclease activity"/>
    <property type="evidence" value="ECO:0007669"/>
    <property type="project" value="TreeGrafter"/>
</dbReference>